<protein>
    <submittedName>
        <fullName evidence="1">Uncharacterized protein</fullName>
    </submittedName>
</protein>
<sequence>MNWLITFDRNLENKVDTLGEFESWETAEKFLDELSYEELDELYNEWCNENGYLEDERMSSDECEIVIYEKIEFVPDVDVDTILDHIRDQASDFGGEYSEGYLERVSEAQLQELNYLLSDAFTRWANKHKHEPCFYQYGKEKIMIVRKKCGVKEGRIHM</sequence>
<keyword evidence="2" id="KW-1185">Reference proteome</keyword>
<name>A0ABX6DA82_9BACI</name>
<proteinExistence type="predicted"/>
<dbReference type="EMBL" id="CP045835">
    <property type="protein sequence ID" value="QGG51482.1"/>
    <property type="molecule type" value="Genomic_DNA"/>
</dbReference>
<accession>A0ABX6DA82</accession>
<evidence type="ECO:0000313" key="2">
    <source>
        <dbReference type="Proteomes" id="UP000373269"/>
    </source>
</evidence>
<gene>
    <name evidence="1" type="ORF">GDS87_11200</name>
</gene>
<dbReference type="Proteomes" id="UP000373269">
    <property type="component" value="Chromosome"/>
</dbReference>
<organism evidence="1 2">
    <name type="scientific">Lysinibacillus pakistanensis</name>
    <dbReference type="NCBI Taxonomy" id="759811"/>
    <lineage>
        <taxon>Bacteria</taxon>
        <taxon>Bacillati</taxon>
        <taxon>Bacillota</taxon>
        <taxon>Bacilli</taxon>
        <taxon>Bacillales</taxon>
        <taxon>Bacillaceae</taxon>
        <taxon>Lysinibacillus</taxon>
    </lineage>
</organism>
<dbReference type="RefSeq" id="WP_369595660.1">
    <property type="nucleotide sequence ID" value="NZ_CP045835.1"/>
</dbReference>
<evidence type="ECO:0000313" key="1">
    <source>
        <dbReference type="EMBL" id="QGG51482.1"/>
    </source>
</evidence>
<reference evidence="1 2" key="1">
    <citation type="submission" date="2019-11" db="EMBL/GenBank/DDBJ databases">
        <title>Whole Genome Sequencing and Comparative Genomic Analyses of Lysinibacillus pakistanensis LZH-9, a Halotolerant Strain with Excellent COD Removal Capability.</title>
        <authorList>
            <person name="Zhou H."/>
        </authorList>
    </citation>
    <scope>NUCLEOTIDE SEQUENCE [LARGE SCALE GENOMIC DNA]</scope>
    <source>
        <strain evidence="1 2">LZH-9</strain>
    </source>
</reference>